<feature type="transmembrane region" description="Helical" evidence="1">
    <location>
        <begin position="96"/>
        <end position="113"/>
    </location>
</feature>
<dbReference type="AlphaFoldDB" id="A0A1W7CSZ1"/>
<evidence type="ECO:0000256" key="1">
    <source>
        <dbReference type="SAM" id="Phobius"/>
    </source>
</evidence>
<keyword evidence="1" id="KW-0812">Transmembrane</keyword>
<dbReference type="KEGG" id="smao:CAG99_02895"/>
<dbReference type="EMBL" id="CP021121">
    <property type="protein sequence ID" value="ARQ67924.1"/>
    <property type="molecule type" value="Genomic_DNA"/>
</dbReference>
<sequence length="121" mass="12496">MMSNTKVTDELRAQVDGTREQLGRTVAALAAKTNMKANVASGVKDRVAGGATALKGQATALKGQATALKGQVRGKAVAPAGHQAGRATHVVRSSPVPVAAVSVIVATAAYILLRRRNRKEQ</sequence>
<dbReference type="OrthoDB" id="4568798at2"/>
<organism evidence="2 3">
    <name type="scientific">Streptomyces marincola</name>
    <dbReference type="NCBI Taxonomy" id="2878388"/>
    <lineage>
        <taxon>Bacteria</taxon>
        <taxon>Bacillati</taxon>
        <taxon>Actinomycetota</taxon>
        <taxon>Actinomycetes</taxon>
        <taxon>Kitasatosporales</taxon>
        <taxon>Streptomycetaceae</taxon>
        <taxon>Streptomyces</taxon>
    </lineage>
</organism>
<dbReference type="InterPro" id="IPR022062">
    <property type="entry name" value="DUF3618"/>
</dbReference>
<gene>
    <name evidence="2" type="ORF">CAG99_02895</name>
</gene>
<reference evidence="2 3" key="1">
    <citation type="submission" date="2017-05" db="EMBL/GenBank/DDBJ databases">
        <title>Complete genome sequence of Streptomyces sp. SCSIO 03032 revealed the diverse biosynthetic pathways for its bioactive secondary metabolites.</title>
        <authorList>
            <person name="Ma L."/>
            <person name="Zhu Y."/>
            <person name="Zhang W."/>
            <person name="Zhang G."/>
            <person name="Tian X."/>
            <person name="Zhang S."/>
            <person name="Zhang C."/>
        </authorList>
    </citation>
    <scope>NUCLEOTIDE SEQUENCE [LARGE SCALE GENOMIC DNA]</scope>
    <source>
        <strain evidence="2 3">SCSIO 03032</strain>
    </source>
</reference>
<keyword evidence="3" id="KW-1185">Reference proteome</keyword>
<proteinExistence type="predicted"/>
<keyword evidence="1" id="KW-1133">Transmembrane helix</keyword>
<evidence type="ECO:0000313" key="3">
    <source>
        <dbReference type="Proteomes" id="UP000194218"/>
    </source>
</evidence>
<protein>
    <recommendedName>
        <fullName evidence="4">DUF3618 domain-containing protein</fullName>
    </recommendedName>
</protein>
<keyword evidence="1" id="KW-0472">Membrane</keyword>
<evidence type="ECO:0008006" key="4">
    <source>
        <dbReference type="Google" id="ProtNLM"/>
    </source>
</evidence>
<dbReference type="Pfam" id="PF12277">
    <property type="entry name" value="DUF3618"/>
    <property type="match status" value="1"/>
</dbReference>
<dbReference type="RefSeq" id="WP_086157447.1">
    <property type="nucleotide sequence ID" value="NZ_CP021121.1"/>
</dbReference>
<name>A0A1W7CSZ1_9ACTN</name>
<accession>A0A1W7CSZ1</accession>
<evidence type="ECO:0000313" key="2">
    <source>
        <dbReference type="EMBL" id="ARQ67924.1"/>
    </source>
</evidence>
<dbReference type="Proteomes" id="UP000194218">
    <property type="component" value="Chromosome"/>
</dbReference>